<name>A0AAE0U9W9_SORBR</name>
<reference evidence="2" key="1">
    <citation type="journal article" date="2023" name="Mol. Phylogenet. Evol.">
        <title>Genome-scale phylogeny and comparative genomics of the fungal order Sordariales.</title>
        <authorList>
            <person name="Hensen N."/>
            <person name="Bonometti L."/>
            <person name="Westerberg I."/>
            <person name="Brannstrom I.O."/>
            <person name="Guillou S."/>
            <person name="Cros-Aarteil S."/>
            <person name="Calhoun S."/>
            <person name="Haridas S."/>
            <person name="Kuo A."/>
            <person name="Mondo S."/>
            <person name="Pangilinan J."/>
            <person name="Riley R."/>
            <person name="LaButti K."/>
            <person name="Andreopoulos B."/>
            <person name="Lipzen A."/>
            <person name="Chen C."/>
            <person name="Yan M."/>
            <person name="Daum C."/>
            <person name="Ng V."/>
            <person name="Clum A."/>
            <person name="Steindorff A."/>
            <person name="Ohm R.A."/>
            <person name="Martin F."/>
            <person name="Silar P."/>
            <person name="Natvig D.O."/>
            <person name="Lalanne C."/>
            <person name="Gautier V."/>
            <person name="Ament-Velasquez S.L."/>
            <person name="Kruys A."/>
            <person name="Hutchinson M.I."/>
            <person name="Powell A.J."/>
            <person name="Barry K."/>
            <person name="Miller A.N."/>
            <person name="Grigoriev I.V."/>
            <person name="Debuchy R."/>
            <person name="Gladieux P."/>
            <person name="Hiltunen Thoren M."/>
            <person name="Johannesson H."/>
        </authorList>
    </citation>
    <scope>NUCLEOTIDE SEQUENCE</scope>
    <source>
        <strain evidence="2">FGSC 1904</strain>
    </source>
</reference>
<sequence length="285" mass="32903">MSRYFGNSGYTGPSRNRGREYEYRYSPEPYRNARTEYAYSPSPPTVRYRQSPDSFYSPRPRRPASGTYGGSSYIESPTRPRAPRARIIDDLDYDADQSDQWSDTDARRPSRCGGYGFNATLPSGDRDDDSEYSGEIPYQRRGRSPVRRCLTPSPPPRRQNNPFGRRSPVQRWSTPSPPPRRQNNPVERWITPSPPPRRQNNPSGRRSFREDDDSFGNRRSGSWRGSSPSPPPRNTGRGRAQRRFTTYTYDDDEPIRGPRGPDPGAAGGWSRYFEEEQPSRYYGYW</sequence>
<protein>
    <submittedName>
        <fullName evidence="2">Uncharacterized protein</fullName>
    </submittedName>
</protein>
<dbReference type="EMBL" id="JAUTDP010000009">
    <property type="protein sequence ID" value="KAK3396202.1"/>
    <property type="molecule type" value="Genomic_DNA"/>
</dbReference>
<evidence type="ECO:0000313" key="3">
    <source>
        <dbReference type="Proteomes" id="UP001281003"/>
    </source>
</evidence>
<evidence type="ECO:0000256" key="1">
    <source>
        <dbReference type="SAM" id="MobiDB-lite"/>
    </source>
</evidence>
<dbReference type="Proteomes" id="UP001281003">
    <property type="component" value="Unassembled WGS sequence"/>
</dbReference>
<organism evidence="2 3">
    <name type="scientific">Sordaria brevicollis</name>
    <dbReference type="NCBI Taxonomy" id="83679"/>
    <lineage>
        <taxon>Eukaryota</taxon>
        <taxon>Fungi</taxon>
        <taxon>Dikarya</taxon>
        <taxon>Ascomycota</taxon>
        <taxon>Pezizomycotina</taxon>
        <taxon>Sordariomycetes</taxon>
        <taxon>Sordariomycetidae</taxon>
        <taxon>Sordariales</taxon>
        <taxon>Sordariaceae</taxon>
        <taxon>Sordaria</taxon>
    </lineage>
</organism>
<evidence type="ECO:0000313" key="2">
    <source>
        <dbReference type="EMBL" id="KAK3396202.1"/>
    </source>
</evidence>
<comment type="caution">
    <text evidence="2">The sequence shown here is derived from an EMBL/GenBank/DDBJ whole genome shotgun (WGS) entry which is preliminary data.</text>
</comment>
<gene>
    <name evidence="2" type="ORF">B0T20DRAFT_264594</name>
</gene>
<proteinExistence type="predicted"/>
<accession>A0AAE0U9W9</accession>
<feature type="compositionally biased region" description="Low complexity" evidence="1">
    <location>
        <begin position="217"/>
        <end position="227"/>
    </location>
</feature>
<keyword evidence="3" id="KW-1185">Reference proteome</keyword>
<dbReference type="AlphaFoldDB" id="A0AAE0U9W9"/>
<reference evidence="2" key="2">
    <citation type="submission" date="2023-07" db="EMBL/GenBank/DDBJ databases">
        <authorList>
            <consortium name="Lawrence Berkeley National Laboratory"/>
            <person name="Haridas S."/>
            <person name="Hensen N."/>
            <person name="Bonometti L."/>
            <person name="Westerberg I."/>
            <person name="Brannstrom I.O."/>
            <person name="Guillou S."/>
            <person name="Cros-Aarteil S."/>
            <person name="Calhoun S."/>
            <person name="Kuo A."/>
            <person name="Mondo S."/>
            <person name="Pangilinan J."/>
            <person name="Riley R."/>
            <person name="LaButti K."/>
            <person name="Andreopoulos B."/>
            <person name="Lipzen A."/>
            <person name="Chen C."/>
            <person name="Yanf M."/>
            <person name="Daum C."/>
            <person name="Ng V."/>
            <person name="Clum A."/>
            <person name="Steindorff A."/>
            <person name="Ohm R."/>
            <person name="Martin F."/>
            <person name="Silar P."/>
            <person name="Natvig D."/>
            <person name="Lalanne C."/>
            <person name="Gautier V."/>
            <person name="Ament-velasquez S.L."/>
            <person name="Kruys A."/>
            <person name="Hutchinson M.I."/>
            <person name="Powell A.J."/>
            <person name="Barry K."/>
            <person name="Miller A.N."/>
            <person name="Grigoriev I.V."/>
            <person name="Debuchy R."/>
            <person name="Gladieux P."/>
            <person name="Thoren M.H."/>
            <person name="Johannesson H."/>
        </authorList>
    </citation>
    <scope>NUCLEOTIDE SEQUENCE</scope>
    <source>
        <strain evidence="2">FGSC 1904</strain>
    </source>
</reference>
<feature type="region of interest" description="Disordered" evidence="1">
    <location>
        <begin position="1"/>
        <end position="271"/>
    </location>
</feature>